<dbReference type="Pfam" id="PF13602">
    <property type="entry name" value="ADH_zinc_N_2"/>
    <property type="match status" value="1"/>
</dbReference>
<feature type="domain" description="Enoyl reductase (ER)" evidence="3">
    <location>
        <begin position="12"/>
        <end position="330"/>
    </location>
</feature>
<dbReference type="InterPro" id="IPR020843">
    <property type="entry name" value="ER"/>
</dbReference>
<dbReference type="PANTHER" id="PTHR48106:SF18">
    <property type="entry name" value="QUINONE OXIDOREDUCTASE PIG3"/>
    <property type="match status" value="1"/>
</dbReference>
<evidence type="ECO:0000313" key="5">
    <source>
        <dbReference type="Proteomes" id="UP000515908"/>
    </source>
</evidence>
<dbReference type="SMART" id="SM00829">
    <property type="entry name" value="PKS_ER"/>
    <property type="match status" value="1"/>
</dbReference>
<proteinExistence type="predicted"/>
<dbReference type="AlphaFoldDB" id="A0A7G2CF00"/>
<evidence type="ECO:0000313" key="4">
    <source>
        <dbReference type="EMBL" id="CAD2218488.1"/>
    </source>
</evidence>
<name>A0A7G2CF00_9TRYP</name>
<reference evidence="4 5" key="1">
    <citation type="submission" date="2020-08" db="EMBL/GenBank/DDBJ databases">
        <authorList>
            <person name="Newling K."/>
            <person name="Davey J."/>
            <person name="Forrester S."/>
        </authorList>
    </citation>
    <scope>NUCLEOTIDE SEQUENCE [LARGE SCALE GENOMIC DNA]</scope>
    <source>
        <strain evidence="5">Crithidia deanei Carvalho (ATCC PRA-265)</strain>
    </source>
</reference>
<keyword evidence="2" id="KW-0560">Oxidoreductase</keyword>
<dbReference type="CDD" id="cd05276">
    <property type="entry name" value="p53_inducible_oxidoreductase"/>
    <property type="match status" value="1"/>
</dbReference>
<dbReference type="InterPro" id="IPR014189">
    <property type="entry name" value="Quinone_OxRdtase_PIG3"/>
</dbReference>
<keyword evidence="5" id="KW-1185">Reference proteome</keyword>
<sequence length="335" mass="35760">MTMKAISLKEFGGPENFFVQEVEKAALRDEDDVLIKVMAAGLNRADTLQRVGKYPPPPGDSEVLGLEVSGVVAEVGKNVKKFKPGDKVMSLLGGGGYAEYTVTHQGCVMPMPKNYSFIEAAAIPEAFLTAWQCLKFHGNVQKGQHVLVHAGASGVGTAACQLVERHFGATAVTTSSTGKIEICKNFASICVDRTPDETGLCFAPKIAQRVGENAIDLVVDPVLGGSYLNEDVTVLKEGGMVVGLAFMGGMKTEVNLAALFAKATTVKCTKLRNKPAAYKEELVRTFTEAVMPLLEDGTIKPVVDKVFPLAEVAEAHRHLEGSDAYGKVILSVSEE</sequence>
<dbReference type="InterPro" id="IPR011032">
    <property type="entry name" value="GroES-like_sf"/>
</dbReference>
<dbReference type="NCBIfam" id="TIGR02824">
    <property type="entry name" value="quinone_pig3"/>
    <property type="match status" value="1"/>
</dbReference>
<evidence type="ECO:0000256" key="2">
    <source>
        <dbReference type="ARBA" id="ARBA00023002"/>
    </source>
</evidence>
<dbReference type="InterPro" id="IPR036291">
    <property type="entry name" value="NAD(P)-bd_dom_sf"/>
</dbReference>
<keyword evidence="1" id="KW-0521">NADP</keyword>
<dbReference type="Gene3D" id="3.90.180.10">
    <property type="entry name" value="Medium-chain alcohol dehydrogenases, catalytic domain"/>
    <property type="match status" value="1"/>
</dbReference>
<dbReference type="EMBL" id="LR877155">
    <property type="protein sequence ID" value="CAD2218488.1"/>
    <property type="molecule type" value="Genomic_DNA"/>
</dbReference>
<evidence type="ECO:0000259" key="3">
    <source>
        <dbReference type="SMART" id="SM00829"/>
    </source>
</evidence>
<dbReference type="GO" id="GO:0070402">
    <property type="term" value="F:NADPH binding"/>
    <property type="evidence" value="ECO:0007669"/>
    <property type="project" value="TreeGrafter"/>
</dbReference>
<dbReference type="Pfam" id="PF08240">
    <property type="entry name" value="ADH_N"/>
    <property type="match status" value="1"/>
</dbReference>
<dbReference type="InterPro" id="IPR013154">
    <property type="entry name" value="ADH-like_N"/>
</dbReference>
<dbReference type="Gene3D" id="3.40.50.720">
    <property type="entry name" value="NAD(P)-binding Rossmann-like Domain"/>
    <property type="match status" value="1"/>
</dbReference>
<evidence type="ECO:0000256" key="1">
    <source>
        <dbReference type="ARBA" id="ARBA00022857"/>
    </source>
</evidence>
<dbReference type="SUPFAM" id="SSF50129">
    <property type="entry name" value="GroES-like"/>
    <property type="match status" value="1"/>
</dbReference>
<accession>A0A7G2CF00</accession>
<dbReference type="Proteomes" id="UP000515908">
    <property type="component" value="Chromosome 11"/>
</dbReference>
<gene>
    <name evidence="4" type="ORF">ADEAN_000597700</name>
</gene>
<dbReference type="VEuPathDB" id="TriTrypDB:ADEAN_000597700"/>
<dbReference type="GO" id="GO:0016651">
    <property type="term" value="F:oxidoreductase activity, acting on NAD(P)H"/>
    <property type="evidence" value="ECO:0007669"/>
    <property type="project" value="TreeGrafter"/>
</dbReference>
<protein>
    <submittedName>
        <fullName evidence="4">Alcohol dehydrogenase GroES-like domain/Zinc-binding dehydrogenase, putative</fullName>
    </submittedName>
</protein>
<dbReference type="PANTHER" id="PTHR48106">
    <property type="entry name" value="QUINONE OXIDOREDUCTASE PIG3-RELATED"/>
    <property type="match status" value="1"/>
</dbReference>
<organism evidence="4 5">
    <name type="scientific">Angomonas deanei</name>
    <dbReference type="NCBI Taxonomy" id="59799"/>
    <lineage>
        <taxon>Eukaryota</taxon>
        <taxon>Discoba</taxon>
        <taxon>Euglenozoa</taxon>
        <taxon>Kinetoplastea</taxon>
        <taxon>Metakinetoplastina</taxon>
        <taxon>Trypanosomatida</taxon>
        <taxon>Trypanosomatidae</taxon>
        <taxon>Strigomonadinae</taxon>
        <taxon>Angomonas</taxon>
    </lineage>
</organism>
<dbReference type="SUPFAM" id="SSF51735">
    <property type="entry name" value="NAD(P)-binding Rossmann-fold domains"/>
    <property type="match status" value="1"/>
</dbReference>